<comment type="caution">
    <text evidence="11">The sequence shown here is derived from an EMBL/GenBank/DDBJ whole genome shotgun (WGS) entry which is preliminary data.</text>
</comment>
<feature type="region of interest" description="Disordered" evidence="9">
    <location>
        <begin position="132"/>
        <end position="291"/>
    </location>
</feature>
<dbReference type="FunFam" id="2.60.120.340:FF:000004">
    <property type="entry name" value="Histone deacetylase HDT1"/>
    <property type="match status" value="1"/>
</dbReference>
<feature type="compositionally biased region" description="Acidic residues" evidence="9">
    <location>
        <begin position="196"/>
        <end position="225"/>
    </location>
</feature>
<protein>
    <submittedName>
        <fullName evidence="11">Histone deacetylase HDT1-like</fullName>
    </submittedName>
</protein>
<proteinExistence type="inferred from homology"/>
<dbReference type="AlphaFoldDB" id="A0A7J7DVS5"/>
<dbReference type="InterPro" id="IPR041232">
    <property type="entry name" value="NPL"/>
</dbReference>
<feature type="domain" description="Nucleoplasmin-like" evidence="10">
    <location>
        <begin position="3"/>
        <end position="94"/>
    </location>
</feature>
<keyword evidence="4" id="KW-0378">Hydrolase</keyword>
<evidence type="ECO:0000256" key="9">
    <source>
        <dbReference type="SAM" id="MobiDB-lite"/>
    </source>
</evidence>
<dbReference type="EMBL" id="JAAARO010000003">
    <property type="protein sequence ID" value="KAF5750472.1"/>
    <property type="molecule type" value="Genomic_DNA"/>
</dbReference>
<evidence type="ECO:0000313" key="11">
    <source>
        <dbReference type="EMBL" id="KAF5750472.1"/>
    </source>
</evidence>
<reference evidence="11 12" key="1">
    <citation type="journal article" date="2020" name="Nat. Commun.">
        <title>Genome of Tripterygium wilfordii and identification of cytochrome P450 involved in triptolide biosynthesis.</title>
        <authorList>
            <person name="Tu L."/>
            <person name="Su P."/>
            <person name="Zhang Z."/>
            <person name="Gao L."/>
            <person name="Wang J."/>
            <person name="Hu T."/>
            <person name="Zhou J."/>
            <person name="Zhang Y."/>
            <person name="Zhao Y."/>
            <person name="Liu Y."/>
            <person name="Song Y."/>
            <person name="Tong Y."/>
            <person name="Lu Y."/>
            <person name="Yang J."/>
            <person name="Xu C."/>
            <person name="Jia M."/>
            <person name="Peters R.J."/>
            <person name="Huang L."/>
            <person name="Gao W."/>
        </authorList>
    </citation>
    <scope>NUCLEOTIDE SEQUENCE [LARGE SCALE GENOMIC DNA]</scope>
    <source>
        <strain evidence="12">cv. XIE 37</strain>
        <tissue evidence="11">Leaf</tissue>
    </source>
</reference>
<feature type="compositionally biased region" description="Acidic residues" evidence="9">
    <location>
        <begin position="162"/>
        <end position="186"/>
    </location>
</feature>
<sequence>MEFWGVEVKSGVPLEVEPGDEMILHLSQACLPEVKKDKENESVCLHLKIGNQNLVLGTLSPEKFPQLSFDLAFEKKFELSHNWKNGSVYFTGYKVSQPEYPFSVLLPTPFSQLNFGIAGSQATQSKPIVEKANAKEPNSNAAAKQVKIVEPSKGIKPIQDKDDSDDEDDDSEDDEGDSEDAEDSSDDQGVQRLLNNEDESNDSDEEDESEEEDDKDVLGTSEDDDATPKKAEPSKKRPIESAARTPIPDKKAKLNTPQKTDGKKGVVRTATPHPSKQVAKTPVVSAQSKQKNQKSGAFSCQFCKRLRVKKIFSALVKSIGFVTVATVLG</sequence>
<feature type="compositionally biased region" description="Basic and acidic residues" evidence="9">
    <location>
        <begin position="226"/>
        <end position="239"/>
    </location>
</feature>
<keyword evidence="6" id="KW-0805">Transcription regulation</keyword>
<dbReference type="GO" id="GO:0016787">
    <property type="term" value="F:hydrolase activity"/>
    <property type="evidence" value="ECO:0007669"/>
    <property type="project" value="UniProtKB-KW"/>
</dbReference>
<evidence type="ECO:0000256" key="5">
    <source>
        <dbReference type="ARBA" id="ARBA00022853"/>
    </source>
</evidence>
<evidence type="ECO:0000256" key="3">
    <source>
        <dbReference type="ARBA" id="ARBA00022491"/>
    </source>
</evidence>
<dbReference type="GO" id="GO:0006325">
    <property type="term" value="P:chromatin organization"/>
    <property type="evidence" value="ECO:0007669"/>
    <property type="project" value="UniProtKB-KW"/>
</dbReference>
<evidence type="ECO:0000259" key="10">
    <source>
        <dbReference type="Pfam" id="PF17800"/>
    </source>
</evidence>
<evidence type="ECO:0000256" key="1">
    <source>
        <dbReference type="ARBA" id="ARBA00004604"/>
    </source>
</evidence>
<dbReference type="Pfam" id="PF17800">
    <property type="entry name" value="NPL"/>
    <property type="match status" value="1"/>
</dbReference>
<evidence type="ECO:0000256" key="6">
    <source>
        <dbReference type="ARBA" id="ARBA00023015"/>
    </source>
</evidence>
<keyword evidence="12" id="KW-1185">Reference proteome</keyword>
<dbReference type="GO" id="GO:0005730">
    <property type="term" value="C:nucleolus"/>
    <property type="evidence" value="ECO:0007669"/>
    <property type="project" value="UniProtKB-SubCell"/>
</dbReference>
<keyword evidence="5" id="KW-0156">Chromatin regulator</keyword>
<dbReference type="Proteomes" id="UP000593562">
    <property type="component" value="Unassembled WGS sequence"/>
</dbReference>
<name>A0A7J7DVS5_TRIWF</name>
<gene>
    <name evidence="11" type="ORF">HS088_TW03G00809</name>
</gene>
<evidence type="ECO:0000256" key="8">
    <source>
        <dbReference type="ARBA" id="ARBA00023242"/>
    </source>
</evidence>
<organism evidence="11 12">
    <name type="scientific">Tripterygium wilfordii</name>
    <name type="common">Thunder God vine</name>
    <dbReference type="NCBI Taxonomy" id="458696"/>
    <lineage>
        <taxon>Eukaryota</taxon>
        <taxon>Viridiplantae</taxon>
        <taxon>Streptophyta</taxon>
        <taxon>Embryophyta</taxon>
        <taxon>Tracheophyta</taxon>
        <taxon>Spermatophyta</taxon>
        <taxon>Magnoliopsida</taxon>
        <taxon>eudicotyledons</taxon>
        <taxon>Gunneridae</taxon>
        <taxon>Pentapetalae</taxon>
        <taxon>rosids</taxon>
        <taxon>fabids</taxon>
        <taxon>Celastrales</taxon>
        <taxon>Celastraceae</taxon>
        <taxon>Tripterygium</taxon>
    </lineage>
</organism>
<dbReference type="Gene3D" id="2.60.120.340">
    <property type="entry name" value="Nucleoplasmin core domain"/>
    <property type="match status" value="1"/>
</dbReference>
<keyword evidence="3" id="KW-0678">Repressor</keyword>
<evidence type="ECO:0000256" key="4">
    <source>
        <dbReference type="ARBA" id="ARBA00022801"/>
    </source>
</evidence>
<accession>A0A7J7DVS5</accession>
<comment type="similarity">
    <text evidence="2">Belongs to the histone deacetylase HD2 family.</text>
</comment>
<evidence type="ECO:0000313" key="12">
    <source>
        <dbReference type="Proteomes" id="UP000593562"/>
    </source>
</evidence>
<comment type="subcellular location">
    <subcellularLocation>
        <location evidence="1">Nucleus</location>
        <location evidence="1">Nucleolus</location>
    </subcellularLocation>
</comment>
<dbReference type="InParanoid" id="A0A7J7DVS5"/>
<keyword evidence="7" id="KW-0804">Transcription</keyword>
<keyword evidence="8" id="KW-0539">Nucleus</keyword>
<evidence type="ECO:0000256" key="7">
    <source>
        <dbReference type="ARBA" id="ARBA00023163"/>
    </source>
</evidence>
<evidence type="ECO:0000256" key="2">
    <source>
        <dbReference type="ARBA" id="ARBA00006673"/>
    </source>
</evidence>